<dbReference type="Pfam" id="PF04955">
    <property type="entry name" value="HupE_UreJ"/>
    <property type="match status" value="1"/>
</dbReference>
<keyword evidence="1" id="KW-0472">Membrane</keyword>
<evidence type="ECO:0000256" key="1">
    <source>
        <dbReference type="SAM" id="Phobius"/>
    </source>
</evidence>
<keyword evidence="1" id="KW-1133">Transmembrane helix</keyword>
<reference evidence="2" key="1">
    <citation type="journal article" date="2015" name="Nature">
        <title>Complex archaea that bridge the gap between prokaryotes and eukaryotes.</title>
        <authorList>
            <person name="Spang A."/>
            <person name="Saw J.H."/>
            <person name="Jorgensen S.L."/>
            <person name="Zaremba-Niedzwiedzka K."/>
            <person name="Martijn J."/>
            <person name="Lind A.E."/>
            <person name="van Eijk R."/>
            <person name="Schleper C."/>
            <person name="Guy L."/>
            <person name="Ettema T.J."/>
        </authorList>
    </citation>
    <scope>NUCLEOTIDE SEQUENCE</scope>
</reference>
<gene>
    <name evidence="2" type="ORF">LCGC14_0287720</name>
</gene>
<protein>
    <recommendedName>
        <fullName evidence="3">HupE/UreJ protein</fullName>
    </recommendedName>
</protein>
<evidence type="ECO:0008006" key="3">
    <source>
        <dbReference type="Google" id="ProtNLM"/>
    </source>
</evidence>
<keyword evidence="1" id="KW-0812">Transmembrane</keyword>
<feature type="transmembrane region" description="Helical" evidence="1">
    <location>
        <begin position="138"/>
        <end position="160"/>
    </location>
</feature>
<feature type="transmembrane region" description="Helical" evidence="1">
    <location>
        <begin position="93"/>
        <end position="126"/>
    </location>
</feature>
<dbReference type="AlphaFoldDB" id="A0A0F9WF45"/>
<dbReference type="EMBL" id="LAZR01000170">
    <property type="protein sequence ID" value="KKN84506.1"/>
    <property type="molecule type" value="Genomic_DNA"/>
</dbReference>
<comment type="caution">
    <text evidence="2">The sequence shown here is derived from an EMBL/GenBank/DDBJ whole genome shotgun (WGS) entry which is preliminary data.</text>
</comment>
<feature type="transmembrane region" description="Helical" evidence="1">
    <location>
        <begin position="31"/>
        <end position="55"/>
    </location>
</feature>
<evidence type="ECO:0000313" key="2">
    <source>
        <dbReference type="EMBL" id="KKN84506.1"/>
    </source>
</evidence>
<dbReference type="PIRSF" id="PIRSF016919">
    <property type="entry name" value="HupE_UreJ"/>
    <property type="match status" value="1"/>
</dbReference>
<organism evidence="2">
    <name type="scientific">marine sediment metagenome</name>
    <dbReference type="NCBI Taxonomy" id="412755"/>
    <lineage>
        <taxon>unclassified sequences</taxon>
        <taxon>metagenomes</taxon>
        <taxon>ecological metagenomes</taxon>
    </lineage>
</organism>
<proteinExistence type="predicted"/>
<feature type="transmembrane region" description="Helical" evidence="1">
    <location>
        <begin position="62"/>
        <end position="87"/>
    </location>
</feature>
<sequence>MLKRLSLIAASLFAATAPAFAHINPAEHGSLLTGFVHPLLGWDHVLVMIAVGIWAAMIGGRALWAVPLAFVTVMSAGFALAVAGIALPFVEPVVLASVVALGLLIAMAVKLPVPLAATIVGAFALFHGAAHGAELGASGAAVFGLGFAMATALLHGGGLLLGNALVRTANPILLRAIGALSAGAGLYLMAG</sequence>
<name>A0A0F9WF45_9ZZZZ</name>
<dbReference type="InterPro" id="IPR007038">
    <property type="entry name" value="HupE_UreJ"/>
</dbReference>
<accession>A0A0F9WF45</accession>
<feature type="transmembrane region" description="Helical" evidence="1">
    <location>
        <begin position="172"/>
        <end position="190"/>
    </location>
</feature>